<organism evidence="2">
    <name type="scientific">Chromera velia CCMP2878</name>
    <dbReference type="NCBI Taxonomy" id="1169474"/>
    <lineage>
        <taxon>Eukaryota</taxon>
        <taxon>Sar</taxon>
        <taxon>Alveolata</taxon>
        <taxon>Colpodellida</taxon>
        <taxon>Chromeraceae</taxon>
        <taxon>Chromera</taxon>
    </lineage>
</organism>
<feature type="transmembrane region" description="Helical" evidence="1">
    <location>
        <begin position="12"/>
        <end position="35"/>
    </location>
</feature>
<keyword evidence="1" id="KW-0472">Membrane</keyword>
<evidence type="ECO:0000256" key="1">
    <source>
        <dbReference type="SAM" id="Phobius"/>
    </source>
</evidence>
<dbReference type="VEuPathDB" id="CryptoDB:Cvel_14904"/>
<dbReference type="EMBL" id="CDMZ01000089">
    <property type="protein sequence ID" value="CEM06435.1"/>
    <property type="molecule type" value="Genomic_DNA"/>
</dbReference>
<gene>
    <name evidence="2" type="ORF">Cvel_14904</name>
</gene>
<feature type="transmembrane region" description="Helical" evidence="1">
    <location>
        <begin position="76"/>
        <end position="99"/>
    </location>
</feature>
<keyword evidence="1" id="KW-1133">Transmembrane helix</keyword>
<protein>
    <submittedName>
        <fullName evidence="2">Uncharacterized protein</fullName>
    </submittedName>
</protein>
<proteinExistence type="predicted"/>
<keyword evidence="1" id="KW-0812">Transmembrane</keyword>
<evidence type="ECO:0000313" key="2">
    <source>
        <dbReference type="EMBL" id="CEM06435.1"/>
    </source>
</evidence>
<sequence length="128" mass="13751">MSEGQRRGEGPPRWVIFMADALLQGALFLPCFSLPPTGLAWAIYGMCHPLIGALAPPFLNAFVLESLAWKQAGWAILFLMAPFGLFASIGLSIFYVVVLMNVAEPLIICRSAAGVCHLVLTVVYGLVG</sequence>
<reference evidence="2" key="1">
    <citation type="submission" date="2014-11" db="EMBL/GenBank/DDBJ databases">
        <authorList>
            <person name="Otto D Thomas"/>
            <person name="Naeem Raeece"/>
        </authorList>
    </citation>
    <scope>NUCLEOTIDE SEQUENCE</scope>
</reference>
<accession>A0A0G4F3M9</accession>
<feature type="transmembrane region" description="Helical" evidence="1">
    <location>
        <begin position="105"/>
        <end position="127"/>
    </location>
</feature>
<name>A0A0G4F3M9_9ALVE</name>
<dbReference type="AlphaFoldDB" id="A0A0G4F3M9"/>